<reference evidence="1 2" key="1">
    <citation type="journal article" date="2017" name="Front. Microbiol.">
        <title>New Insights into the Diversity of the Genus Faecalibacterium.</title>
        <authorList>
            <person name="Benevides L."/>
            <person name="Burman S."/>
            <person name="Martin R."/>
            <person name="Robert V."/>
            <person name="Thomas M."/>
            <person name="Miquel S."/>
            <person name="Chain F."/>
            <person name="Sokol H."/>
            <person name="Bermudez-Humaran L.G."/>
            <person name="Morrison M."/>
            <person name="Langella P."/>
            <person name="Azevedo V.A."/>
            <person name="Chatel J.M."/>
            <person name="Soares S."/>
        </authorList>
    </citation>
    <scope>NUCLEOTIDE SEQUENCE [LARGE SCALE GENOMIC DNA]</scope>
    <source>
        <strain evidence="1 2">AHMP21</strain>
    </source>
</reference>
<dbReference type="AlphaFoldDB" id="A0A2A7B976"/>
<name>A0A2A7B976_9FIRM</name>
<gene>
    <name evidence="1" type="ORF">CHR60_02220</name>
</gene>
<dbReference type="OrthoDB" id="1862458at2"/>
<dbReference type="RefSeq" id="WP_097791521.1">
    <property type="nucleotide sequence ID" value="NZ_NOUV01000005.1"/>
</dbReference>
<organism evidence="1 2">
    <name type="scientific">Faecalibacterium prausnitzii</name>
    <dbReference type="NCBI Taxonomy" id="853"/>
    <lineage>
        <taxon>Bacteria</taxon>
        <taxon>Bacillati</taxon>
        <taxon>Bacillota</taxon>
        <taxon>Clostridia</taxon>
        <taxon>Eubacteriales</taxon>
        <taxon>Oscillospiraceae</taxon>
        <taxon>Faecalibacterium</taxon>
    </lineage>
</organism>
<sequence length="67" mass="7704">MATRKKAATAQEPTITAPVVFPKERVLTFRRYADRRDLLSVLLEDGKEYTFDQIDGLINDFMKGKVK</sequence>
<evidence type="ECO:0000313" key="2">
    <source>
        <dbReference type="Proteomes" id="UP000220904"/>
    </source>
</evidence>
<protein>
    <submittedName>
        <fullName evidence="1">Uncharacterized protein</fullName>
    </submittedName>
</protein>
<comment type="caution">
    <text evidence="1">The sequence shown here is derived from an EMBL/GenBank/DDBJ whole genome shotgun (WGS) entry which is preliminary data.</text>
</comment>
<proteinExistence type="predicted"/>
<evidence type="ECO:0000313" key="1">
    <source>
        <dbReference type="EMBL" id="PDX87858.1"/>
    </source>
</evidence>
<accession>A0A2A7B976</accession>
<dbReference type="Proteomes" id="UP000220904">
    <property type="component" value="Unassembled WGS sequence"/>
</dbReference>
<dbReference type="EMBL" id="NOUV01000005">
    <property type="protein sequence ID" value="PDX87858.1"/>
    <property type="molecule type" value="Genomic_DNA"/>
</dbReference>